<dbReference type="PANTHER" id="PTHR48013:SF28">
    <property type="entry name" value="DUAL SPECIFICITY MITOGEN-ACTIVATED PROTEIN KINASE KINASE SEK-1"/>
    <property type="match status" value="1"/>
</dbReference>
<evidence type="ECO:0000256" key="1">
    <source>
        <dbReference type="ARBA" id="ARBA00022679"/>
    </source>
</evidence>
<dbReference type="PANTHER" id="PTHR48013">
    <property type="entry name" value="DUAL SPECIFICITY MITOGEN-ACTIVATED PROTEIN KINASE KINASE 5-RELATED"/>
    <property type="match status" value="1"/>
</dbReference>
<accession>A0A914ERS5</accession>
<dbReference type="PROSITE" id="PS50011">
    <property type="entry name" value="PROTEIN_KINASE_DOM"/>
    <property type="match status" value="1"/>
</dbReference>
<dbReference type="InterPro" id="IPR008271">
    <property type="entry name" value="Ser/Thr_kinase_AS"/>
</dbReference>
<evidence type="ECO:0000313" key="8">
    <source>
        <dbReference type="Proteomes" id="UP000887540"/>
    </source>
</evidence>
<keyword evidence="4" id="KW-0067">ATP-binding</keyword>
<dbReference type="WBParaSite" id="ACRNAN_scaffold9715.g12824.t1">
    <property type="protein sequence ID" value="ACRNAN_scaffold9715.g12824.t1"/>
    <property type="gene ID" value="ACRNAN_scaffold9715.g12824"/>
</dbReference>
<dbReference type="SMART" id="SM00220">
    <property type="entry name" value="S_TKc"/>
    <property type="match status" value="1"/>
</dbReference>
<reference evidence="9" key="1">
    <citation type="submission" date="2022-11" db="UniProtKB">
        <authorList>
            <consortium name="WormBaseParasite"/>
        </authorList>
    </citation>
    <scope>IDENTIFICATION</scope>
</reference>
<evidence type="ECO:0000259" key="7">
    <source>
        <dbReference type="PROSITE" id="PS50011"/>
    </source>
</evidence>
<dbReference type="GO" id="GO:0004708">
    <property type="term" value="F:MAP kinase kinase activity"/>
    <property type="evidence" value="ECO:0007669"/>
    <property type="project" value="UniProtKB-EC"/>
</dbReference>
<keyword evidence="3" id="KW-0418">Kinase</keyword>
<keyword evidence="1" id="KW-0808">Transferase</keyword>
<dbReference type="Gene3D" id="1.10.510.10">
    <property type="entry name" value="Transferase(Phosphotransferase) domain 1"/>
    <property type="match status" value="1"/>
</dbReference>
<proteinExistence type="inferred from homology"/>
<dbReference type="Proteomes" id="UP000887540">
    <property type="component" value="Unplaced"/>
</dbReference>
<keyword evidence="8" id="KW-1185">Reference proteome</keyword>
<dbReference type="AlphaFoldDB" id="A0A914ERS5"/>
<organism evidence="8 9">
    <name type="scientific">Acrobeloides nanus</name>
    <dbReference type="NCBI Taxonomy" id="290746"/>
    <lineage>
        <taxon>Eukaryota</taxon>
        <taxon>Metazoa</taxon>
        <taxon>Ecdysozoa</taxon>
        <taxon>Nematoda</taxon>
        <taxon>Chromadorea</taxon>
        <taxon>Rhabditida</taxon>
        <taxon>Tylenchina</taxon>
        <taxon>Cephalobomorpha</taxon>
        <taxon>Cephaloboidea</taxon>
        <taxon>Cephalobidae</taxon>
        <taxon>Acrobeloides</taxon>
    </lineage>
</organism>
<protein>
    <recommendedName>
        <fullName evidence="6">mitogen-activated protein kinase kinase</fullName>
        <ecNumber evidence="6">2.7.12.2</ecNumber>
    </recommendedName>
</protein>
<evidence type="ECO:0000256" key="4">
    <source>
        <dbReference type="ARBA" id="ARBA00022840"/>
    </source>
</evidence>
<evidence type="ECO:0000256" key="6">
    <source>
        <dbReference type="ARBA" id="ARBA00038999"/>
    </source>
</evidence>
<evidence type="ECO:0000313" key="9">
    <source>
        <dbReference type="WBParaSite" id="ACRNAN_scaffold9715.g12824.t1"/>
    </source>
</evidence>
<dbReference type="Pfam" id="PF00069">
    <property type="entry name" value="Pkinase"/>
    <property type="match status" value="1"/>
</dbReference>
<dbReference type="Gene3D" id="3.30.200.20">
    <property type="entry name" value="Phosphorylase Kinase, domain 1"/>
    <property type="match status" value="1"/>
</dbReference>
<evidence type="ECO:0000256" key="5">
    <source>
        <dbReference type="ARBA" id="ARBA00038035"/>
    </source>
</evidence>
<dbReference type="EC" id="2.7.12.2" evidence="6"/>
<dbReference type="PROSITE" id="PS00108">
    <property type="entry name" value="PROTEIN_KINASE_ST"/>
    <property type="match status" value="1"/>
</dbReference>
<feature type="domain" description="Protein kinase" evidence="7">
    <location>
        <begin position="1"/>
        <end position="164"/>
    </location>
</feature>
<name>A0A914ERS5_9BILA</name>
<evidence type="ECO:0000256" key="3">
    <source>
        <dbReference type="ARBA" id="ARBA00022777"/>
    </source>
</evidence>
<dbReference type="InterPro" id="IPR000719">
    <property type="entry name" value="Prot_kinase_dom"/>
</dbReference>
<sequence length="164" mass="19288">VNHLSFPGEYGTIYEFNTNEIIDHGILETTSNHIVRKVEHIPSGHLMAIKYLIIPQTKYKESENEKQLKSLMSELETFYMLWECPEIVDCYGYCIHEGHVLLCMEMMDMSLRKLYIEVRDKREVFAETLVGYIFVKIINALVFCKEKGIMHRDIKPNNILINKK</sequence>
<dbReference type="SUPFAM" id="SSF56112">
    <property type="entry name" value="Protein kinase-like (PK-like)"/>
    <property type="match status" value="1"/>
</dbReference>
<dbReference type="GO" id="GO:0051403">
    <property type="term" value="P:stress-activated MAPK cascade"/>
    <property type="evidence" value="ECO:0007669"/>
    <property type="project" value="TreeGrafter"/>
</dbReference>
<dbReference type="InterPro" id="IPR011009">
    <property type="entry name" value="Kinase-like_dom_sf"/>
</dbReference>
<comment type="similarity">
    <text evidence="5">Belongs to the protein kinase superfamily. STE Ser/Thr protein kinase family. MAP kinase kinase subfamily.</text>
</comment>
<dbReference type="GO" id="GO:0005524">
    <property type="term" value="F:ATP binding"/>
    <property type="evidence" value="ECO:0007669"/>
    <property type="project" value="UniProtKB-KW"/>
</dbReference>
<evidence type="ECO:0000256" key="2">
    <source>
        <dbReference type="ARBA" id="ARBA00022741"/>
    </source>
</evidence>
<keyword evidence="2" id="KW-0547">Nucleotide-binding</keyword>